<dbReference type="EMBL" id="SNRY01003131">
    <property type="protein sequence ID" value="KAA6322100.1"/>
    <property type="molecule type" value="Genomic_DNA"/>
</dbReference>
<organism evidence="1">
    <name type="scientific">termite gut metagenome</name>
    <dbReference type="NCBI Taxonomy" id="433724"/>
    <lineage>
        <taxon>unclassified sequences</taxon>
        <taxon>metagenomes</taxon>
        <taxon>organismal metagenomes</taxon>
    </lineage>
</organism>
<sequence length="196" mass="22485">MERNKNKTTLTTIGIDHSTNRQIDKLCKRYDLKKGEAVKLAFEYMDKANINPSEPPESVKSELAKINKRQDDLIRFVRHFEETQLNPMVKATHAISVRFDASVNNLVAQINSEIIASQENTQSILKKMDEVFNEQKAATQDMIKRINLVYNFQKANMNKLFQLIVVYAELAACGITDGKKKERLKKDIDNLINPKS</sequence>
<evidence type="ECO:0000313" key="1">
    <source>
        <dbReference type="EMBL" id="KAA6322100.1"/>
    </source>
</evidence>
<comment type="caution">
    <text evidence="1">The sequence shown here is derived from an EMBL/GenBank/DDBJ whole genome shotgun (WGS) entry which is preliminary data.</text>
</comment>
<accession>A0A5J4QMB9</accession>
<evidence type="ECO:0008006" key="2">
    <source>
        <dbReference type="Google" id="ProtNLM"/>
    </source>
</evidence>
<protein>
    <recommendedName>
        <fullName evidence="2">Clindamycin resistance transfer factor BtgA</fullName>
    </recommendedName>
</protein>
<reference evidence="1" key="1">
    <citation type="submission" date="2019-03" db="EMBL/GenBank/DDBJ databases">
        <title>Single cell metagenomics reveals metabolic interactions within the superorganism composed of flagellate Streblomastix strix and complex community of Bacteroidetes bacteria on its surface.</title>
        <authorList>
            <person name="Treitli S.C."/>
            <person name="Kolisko M."/>
            <person name="Husnik F."/>
            <person name="Keeling P."/>
            <person name="Hampl V."/>
        </authorList>
    </citation>
    <scope>NUCLEOTIDE SEQUENCE</scope>
    <source>
        <strain evidence="1">STM</strain>
    </source>
</reference>
<name>A0A5J4QMB9_9ZZZZ</name>
<gene>
    <name evidence="1" type="ORF">EZS27_028326</name>
</gene>
<dbReference type="AlphaFoldDB" id="A0A5J4QMB9"/>
<dbReference type="InterPro" id="IPR048012">
    <property type="entry name" value="BfmA-like_N"/>
</dbReference>
<dbReference type="NCBIfam" id="NF041200">
    <property type="entry name" value="mob_BfmA_Nterm"/>
    <property type="match status" value="1"/>
</dbReference>
<proteinExistence type="predicted"/>